<evidence type="ECO:0000313" key="2">
    <source>
        <dbReference type="EMBL" id="TWT29833.1"/>
    </source>
</evidence>
<accession>A0A5C5UW33</accession>
<sequence length="187" mass="20866" precursor="true">MKKSQLLWIVFACSLPAVAVSAVEPTVADAKATLRKAKYLEPIPAALAYLKSSQLPGKKLARFYELHTNRPLYFTNDYQLTYDAADVPTHYSFTVDSRVDALAEEYQRYRPRTLDRLNAGQAKKQASYSVAKVSAAIAGLDERGAWIKPGTTKHYQKLNNASGVIRSRTFAENVHHLSNYVTAQAKE</sequence>
<feature type="chain" id="PRO_5022903915" evidence="1">
    <location>
        <begin position="20"/>
        <end position="187"/>
    </location>
</feature>
<dbReference type="Proteomes" id="UP000318878">
    <property type="component" value="Unassembled WGS sequence"/>
</dbReference>
<dbReference type="Gene3D" id="1.50.10.20">
    <property type="match status" value="1"/>
</dbReference>
<proteinExistence type="predicted"/>
<dbReference type="AlphaFoldDB" id="A0A5C5UW33"/>
<keyword evidence="1" id="KW-0732">Signal</keyword>
<dbReference type="EMBL" id="SJPF01000006">
    <property type="protein sequence ID" value="TWT29833.1"/>
    <property type="molecule type" value="Genomic_DNA"/>
</dbReference>
<evidence type="ECO:0000313" key="3">
    <source>
        <dbReference type="Proteomes" id="UP000318878"/>
    </source>
</evidence>
<comment type="caution">
    <text evidence="2">The sequence shown here is derived from an EMBL/GenBank/DDBJ whole genome shotgun (WGS) entry which is preliminary data.</text>
</comment>
<protein>
    <submittedName>
        <fullName evidence="2">Uncharacterized protein</fullName>
    </submittedName>
</protein>
<feature type="signal peptide" evidence="1">
    <location>
        <begin position="1"/>
        <end position="19"/>
    </location>
</feature>
<reference evidence="2 3" key="1">
    <citation type="submission" date="2019-02" db="EMBL/GenBank/DDBJ databases">
        <title>Deep-cultivation of Planctomycetes and their phenomic and genomic characterization uncovers novel biology.</title>
        <authorList>
            <person name="Wiegand S."/>
            <person name="Jogler M."/>
            <person name="Boedeker C."/>
            <person name="Pinto D."/>
            <person name="Vollmers J."/>
            <person name="Rivas-Marin E."/>
            <person name="Kohn T."/>
            <person name="Peeters S.H."/>
            <person name="Heuer A."/>
            <person name="Rast P."/>
            <person name="Oberbeckmann S."/>
            <person name="Bunk B."/>
            <person name="Jeske O."/>
            <person name="Meyerdierks A."/>
            <person name="Storesund J.E."/>
            <person name="Kallscheuer N."/>
            <person name="Luecker S."/>
            <person name="Lage O.M."/>
            <person name="Pohl T."/>
            <person name="Merkel B.J."/>
            <person name="Hornburger P."/>
            <person name="Mueller R.-W."/>
            <person name="Bruemmer F."/>
            <person name="Labrenz M."/>
            <person name="Spormann A.M."/>
            <person name="Op Den Camp H."/>
            <person name="Overmann J."/>
            <person name="Amann R."/>
            <person name="Jetten M.S.M."/>
            <person name="Mascher T."/>
            <person name="Medema M.H."/>
            <person name="Devos D.P."/>
            <person name="Kaster A.-K."/>
            <person name="Ovreas L."/>
            <person name="Rohde M."/>
            <person name="Galperin M.Y."/>
            <person name="Jogler C."/>
        </authorList>
    </citation>
    <scope>NUCLEOTIDE SEQUENCE [LARGE SCALE GENOMIC DNA]</scope>
    <source>
        <strain evidence="2 3">Enr8</strain>
    </source>
</reference>
<dbReference type="SUPFAM" id="SSF81853">
    <property type="entry name" value="Family 10 polysaccharide lyase"/>
    <property type="match status" value="1"/>
</dbReference>
<gene>
    <name evidence="2" type="ORF">Enr8_44890</name>
</gene>
<name>A0A5C5UW33_9BACT</name>
<dbReference type="OrthoDB" id="9804686at2"/>
<dbReference type="RefSeq" id="WP_146435887.1">
    <property type="nucleotide sequence ID" value="NZ_SJPF01000006.1"/>
</dbReference>
<keyword evidence="3" id="KW-1185">Reference proteome</keyword>
<organism evidence="2 3">
    <name type="scientific">Blastopirellula retiformator</name>
    <dbReference type="NCBI Taxonomy" id="2527970"/>
    <lineage>
        <taxon>Bacteria</taxon>
        <taxon>Pseudomonadati</taxon>
        <taxon>Planctomycetota</taxon>
        <taxon>Planctomycetia</taxon>
        <taxon>Pirellulales</taxon>
        <taxon>Pirellulaceae</taxon>
        <taxon>Blastopirellula</taxon>
    </lineage>
</organism>
<evidence type="ECO:0000256" key="1">
    <source>
        <dbReference type="SAM" id="SignalP"/>
    </source>
</evidence>